<dbReference type="AlphaFoldDB" id="A0A4V3GKN0"/>
<dbReference type="UniPathway" id="UPA00666"/>
<dbReference type="InterPro" id="IPR036526">
    <property type="entry name" value="C-N_Hydrolase_sf"/>
</dbReference>
<comment type="pathway">
    <text evidence="9">Protein modification; lipoprotein biosynthesis (N-acyl transfer).</text>
</comment>
<protein>
    <recommendedName>
        <fullName evidence="9">Apolipoprotein N-acyltransferase</fullName>
        <shortName evidence="9">ALP N-acyltransferase</shortName>
        <ecNumber evidence="9">2.3.1.269</ecNumber>
    </recommendedName>
</protein>
<keyword evidence="11" id="KW-0449">Lipoprotein</keyword>
<evidence type="ECO:0000313" key="11">
    <source>
        <dbReference type="EMBL" id="TDW96332.1"/>
    </source>
</evidence>
<feature type="transmembrane region" description="Helical" evidence="9">
    <location>
        <begin position="147"/>
        <end position="170"/>
    </location>
</feature>
<feature type="domain" description="CN hydrolase" evidence="10">
    <location>
        <begin position="216"/>
        <end position="450"/>
    </location>
</feature>
<dbReference type="Pfam" id="PF00795">
    <property type="entry name" value="CN_hydrolase"/>
    <property type="match status" value="1"/>
</dbReference>
<feature type="transmembrane region" description="Helical" evidence="9">
    <location>
        <begin position="462"/>
        <end position="481"/>
    </location>
</feature>
<dbReference type="PANTHER" id="PTHR38686:SF1">
    <property type="entry name" value="APOLIPOPROTEIN N-ACYLTRANSFERASE"/>
    <property type="match status" value="1"/>
</dbReference>
<evidence type="ECO:0000256" key="9">
    <source>
        <dbReference type="HAMAP-Rule" id="MF_01148"/>
    </source>
</evidence>
<accession>A0A4V3GKN0</accession>
<keyword evidence="7 9" id="KW-0472">Membrane</keyword>
<name>A0A4V3GKN0_9BACT</name>
<comment type="subcellular location">
    <subcellularLocation>
        <location evidence="1 9">Cell membrane</location>
        <topology evidence="1 9">Multi-pass membrane protein</topology>
    </subcellularLocation>
</comment>
<keyword evidence="5 9" id="KW-0812">Transmembrane</keyword>
<dbReference type="EMBL" id="SODV01000002">
    <property type="protein sequence ID" value="TDW96332.1"/>
    <property type="molecule type" value="Genomic_DNA"/>
</dbReference>
<keyword evidence="4 9" id="KW-0808">Transferase</keyword>
<dbReference type="EC" id="2.3.1.269" evidence="9"/>
<comment type="similarity">
    <text evidence="2 9">Belongs to the CN hydrolase family. Apolipoprotein N-acyltransferase subfamily.</text>
</comment>
<gene>
    <name evidence="9" type="primary">lnt</name>
    <name evidence="11" type="ORF">EDB95_4158</name>
</gene>
<dbReference type="InterPro" id="IPR003010">
    <property type="entry name" value="C-N_Hydrolase"/>
</dbReference>
<feature type="transmembrane region" description="Helical" evidence="9">
    <location>
        <begin position="81"/>
        <end position="101"/>
    </location>
</feature>
<dbReference type="PANTHER" id="PTHR38686">
    <property type="entry name" value="APOLIPOPROTEIN N-ACYLTRANSFERASE"/>
    <property type="match status" value="1"/>
</dbReference>
<proteinExistence type="inferred from homology"/>
<dbReference type="CDD" id="cd07571">
    <property type="entry name" value="ALP_N-acyl_transferase"/>
    <property type="match status" value="1"/>
</dbReference>
<organism evidence="11 12">
    <name type="scientific">Dinghuibacter silviterrae</name>
    <dbReference type="NCBI Taxonomy" id="1539049"/>
    <lineage>
        <taxon>Bacteria</taxon>
        <taxon>Pseudomonadati</taxon>
        <taxon>Bacteroidota</taxon>
        <taxon>Chitinophagia</taxon>
        <taxon>Chitinophagales</taxon>
        <taxon>Chitinophagaceae</taxon>
        <taxon>Dinghuibacter</taxon>
    </lineage>
</organism>
<keyword evidence="6 9" id="KW-1133">Transmembrane helix</keyword>
<evidence type="ECO:0000256" key="8">
    <source>
        <dbReference type="ARBA" id="ARBA00023315"/>
    </source>
</evidence>
<dbReference type="GO" id="GO:0016410">
    <property type="term" value="F:N-acyltransferase activity"/>
    <property type="evidence" value="ECO:0007669"/>
    <property type="project" value="UniProtKB-UniRule"/>
</dbReference>
<dbReference type="Gene3D" id="3.60.110.10">
    <property type="entry name" value="Carbon-nitrogen hydrolase"/>
    <property type="match status" value="1"/>
</dbReference>
<comment type="catalytic activity">
    <reaction evidence="9">
        <text>N-terminal S-1,2-diacyl-sn-glyceryl-L-cysteinyl-[lipoprotein] + a glycerophospholipid = N-acyl-S-1,2-diacyl-sn-glyceryl-L-cysteinyl-[lipoprotein] + a 2-acyl-sn-glycero-3-phospholipid + H(+)</text>
        <dbReference type="Rhea" id="RHEA:48228"/>
        <dbReference type="Rhea" id="RHEA-COMP:14681"/>
        <dbReference type="Rhea" id="RHEA-COMP:14684"/>
        <dbReference type="ChEBI" id="CHEBI:15378"/>
        <dbReference type="ChEBI" id="CHEBI:136912"/>
        <dbReference type="ChEBI" id="CHEBI:140656"/>
        <dbReference type="ChEBI" id="CHEBI:140657"/>
        <dbReference type="ChEBI" id="CHEBI:140660"/>
        <dbReference type="EC" id="2.3.1.269"/>
    </reaction>
</comment>
<evidence type="ECO:0000256" key="5">
    <source>
        <dbReference type="ARBA" id="ARBA00022692"/>
    </source>
</evidence>
<dbReference type="GO" id="GO:0005886">
    <property type="term" value="C:plasma membrane"/>
    <property type="evidence" value="ECO:0007669"/>
    <property type="project" value="UniProtKB-SubCell"/>
</dbReference>
<feature type="transmembrane region" description="Helical" evidence="9">
    <location>
        <begin position="6"/>
        <end position="39"/>
    </location>
</feature>
<evidence type="ECO:0000256" key="7">
    <source>
        <dbReference type="ARBA" id="ARBA00023136"/>
    </source>
</evidence>
<dbReference type="InterPro" id="IPR004563">
    <property type="entry name" value="Apolipo_AcylTrfase"/>
</dbReference>
<keyword evidence="3 9" id="KW-1003">Cell membrane</keyword>
<evidence type="ECO:0000256" key="2">
    <source>
        <dbReference type="ARBA" id="ARBA00010065"/>
    </source>
</evidence>
<evidence type="ECO:0000259" key="10">
    <source>
        <dbReference type="PROSITE" id="PS50263"/>
    </source>
</evidence>
<feature type="transmembrane region" description="Helical" evidence="9">
    <location>
        <begin position="182"/>
        <end position="200"/>
    </location>
</feature>
<dbReference type="PROSITE" id="PS50263">
    <property type="entry name" value="CN_HYDROLASE"/>
    <property type="match status" value="1"/>
</dbReference>
<evidence type="ECO:0000256" key="1">
    <source>
        <dbReference type="ARBA" id="ARBA00004651"/>
    </source>
</evidence>
<dbReference type="HAMAP" id="MF_01148">
    <property type="entry name" value="Lnt"/>
    <property type="match status" value="1"/>
</dbReference>
<evidence type="ECO:0000256" key="4">
    <source>
        <dbReference type="ARBA" id="ARBA00022679"/>
    </source>
</evidence>
<sequence>MRTYRFRLYLAASLAGVGIFFAVLHTVFALAWVCMVPLFAALEGARRGDAAKLGFVTGLTLSLCAFYWMIPGAQTFTGSSIWYGVAVFAVCTLLLSLYWAILAACSRGVLAAAALWVCAEAGLQWLAKGMPWFLFHSGNALAGNLYAIQPISWTGIHGATFVVVAVNAVIGRCVAKRDWKGLWMPAAAIAVYMGIGWGILETRQEPRGPYFSLALLSEQITPDVQWDSNSGGQLVGRLLDLDRAAAAQKPDMALWSESAIPWTYKEGDDLVGEILRQSPGVIHILGMNTACAEGVVYNSAYCFRQGLPPGRYDKQVLLLGIEQRWRGWLIPFFSSNGYEVRKGPYAAPLETPFGAAGILICNESAVPACAASAVRGGARFLLNLSNDGWFSDTYLVDQHFTNVRLRAVETRRDIAVNSNNGITGLVSASGRIQEARRSDDPYVSIVRVYPHDGETLAVRVPWLPVALCGLFLLFFYCFHIIKRLNEKLK</sequence>
<feature type="transmembrane region" description="Helical" evidence="9">
    <location>
        <begin position="51"/>
        <end position="69"/>
    </location>
</feature>
<evidence type="ECO:0000313" key="12">
    <source>
        <dbReference type="Proteomes" id="UP000294498"/>
    </source>
</evidence>
<comment type="caution">
    <text evidence="11">The sequence shown here is derived from an EMBL/GenBank/DDBJ whole genome shotgun (WGS) entry which is preliminary data.</text>
</comment>
<reference evidence="11 12" key="1">
    <citation type="submission" date="2019-03" db="EMBL/GenBank/DDBJ databases">
        <title>Genomic Encyclopedia of Type Strains, Phase IV (KMG-IV): sequencing the most valuable type-strain genomes for metagenomic binning, comparative biology and taxonomic classification.</title>
        <authorList>
            <person name="Goeker M."/>
        </authorList>
    </citation>
    <scope>NUCLEOTIDE SEQUENCE [LARGE SCALE GENOMIC DNA]</scope>
    <source>
        <strain evidence="11 12">DSM 100059</strain>
    </source>
</reference>
<dbReference type="NCBIfam" id="TIGR00546">
    <property type="entry name" value="lnt"/>
    <property type="match status" value="1"/>
</dbReference>
<keyword evidence="8 9" id="KW-0012">Acyltransferase</keyword>
<dbReference type="InterPro" id="IPR045378">
    <property type="entry name" value="LNT_N"/>
</dbReference>
<dbReference type="RefSeq" id="WP_133996575.1">
    <property type="nucleotide sequence ID" value="NZ_SODV01000002.1"/>
</dbReference>
<dbReference type="Proteomes" id="UP000294498">
    <property type="component" value="Unassembled WGS sequence"/>
</dbReference>
<evidence type="ECO:0000256" key="3">
    <source>
        <dbReference type="ARBA" id="ARBA00022475"/>
    </source>
</evidence>
<feature type="transmembrane region" description="Helical" evidence="9">
    <location>
        <begin position="108"/>
        <end position="127"/>
    </location>
</feature>
<dbReference type="SUPFAM" id="SSF56317">
    <property type="entry name" value="Carbon-nitrogen hydrolase"/>
    <property type="match status" value="1"/>
</dbReference>
<keyword evidence="12" id="KW-1185">Reference proteome</keyword>
<dbReference type="Pfam" id="PF20154">
    <property type="entry name" value="LNT_N"/>
    <property type="match status" value="1"/>
</dbReference>
<dbReference type="GO" id="GO:0042158">
    <property type="term" value="P:lipoprotein biosynthetic process"/>
    <property type="evidence" value="ECO:0007669"/>
    <property type="project" value="UniProtKB-UniRule"/>
</dbReference>
<dbReference type="OrthoDB" id="9804277at2"/>
<comment type="function">
    <text evidence="9">Catalyzes the phospholipid dependent N-acylation of the N-terminal cysteine of apolipoprotein, the last step in lipoprotein maturation.</text>
</comment>
<evidence type="ECO:0000256" key="6">
    <source>
        <dbReference type="ARBA" id="ARBA00022989"/>
    </source>
</evidence>